<dbReference type="SMART" id="SM00044">
    <property type="entry name" value="CYCc"/>
    <property type="match status" value="1"/>
</dbReference>
<comment type="caution">
    <text evidence="11">The sequence shown here is derived from an EMBL/GenBank/DDBJ whole genome shotgun (WGS) entry which is preliminary data.</text>
</comment>
<comment type="similarity">
    <text evidence="2">Belongs to the adenylyl cyclase class-3 family.</text>
</comment>
<dbReference type="Gene3D" id="6.10.340.10">
    <property type="match status" value="1"/>
</dbReference>
<evidence type="ECO:0000256" key="3">
    <source>
        <dbReference type="ARBA" id="ARBA00022475"/>
    </source>
</evidence>
<dbReference type="SUPFAM" id="SSF158472">
    <property type="entry name" value="HAMP domain-like"/>
    <property type="match status" value="1"/>
</dbReference>
<accession>A0ABP5HQX0</accession>
<evidence type="ECO:0000313" key="11">
    <source>
        <dbReference type="EMBL" id="GAA2082722.1"/>
    </source>
</evidence>
<dbReference type="Pfam" id="PF00672">
    <property type="entry name" value="HAMP"/>
    <property type="match status" value="1"/>
</dbReference>
<evidence type="ECO:0000256" key="8">
    <source>
        <dbReference type="SAM" id="Phobius"/>
    </source>
</evidence>
<evidence type="ECO:0000256" key="2">
    <source>
        <dbReference type="ARBA" id="ARBA00005381"/>
    </source>
</evidence>
<evidence type="ECO:0000256" key="1">
    <source>
        <dbReference type="ARBA" id="ARBA00004651"/>
    </source>
</evidence>
<dbReference type="InterPro" id="IPR001054">
    <property type="entry name" value="A/G_cyclase"/>
</dbReference>
<dbReference type="SUPFAM" id="SSF55073">
    <property type="entry name" value="Nucleotide cyclase"/>
    <property type="match status" value="1"/>
</dbReference>
<dbReference type="InterPro" id="IPR029787">
    <property type="entry name" value="Nucleotide_cyclase"/>
</dbReference>
<dbReference type="InterPro" id="IPR050697">
    <property type="entry name" value="Adenylyl/Guanylyl_Cyclase_3/4"/>
</dbReference>
<dbReference type="Pfam" id="PF00211">
    <property type="entry name" value="Guanylate_cyc"/>
    <property type="match status" value="1"/>
</dbReference>
<feature type="transmembrane region" description="Helical" evidence="8">
    <location>
        <begin position="144"/>
        <end position="165"/>
    </location>
</feature>
<dbReference type="PROSITE" id="PS50885">
    <property type="entry name" value="HAMP"/>
    <property type="match status" value="1"/>
</dbReference>
<organism evidence="11 12">
    <name type="scientific">Aeromicrobium halocynthiae</name>
    <dbReference type="NCBI Taxonomy" id="560557"/>
    <lineage>
        <taxon>Bacteria</taxon>
        <taxon>Bacillati</taxon>
        <taxon>Actinomycetota</taxon>
        <taxon>Actinomycetes</taxon>
        <taxon>Propionibacteriales</taxon>
        <taxon>Nocardioidaceae</taxon>
        <taxon>Aeromicrobium</taxon>
    </lineage>
</organism>
<name>A0ABP5HQX0_9ACTN</name>
<comment type="subcellular location">
    <subcellularLocation>
        <location evidence="1">Cell membrane</location>
        <topology evidence="1">Multi-pass membrane protein</topology>
    </subcellularLocation>
</comment>
<dbReference type="PANTHER" id="PTHR43081">
    <property type="entry name" value="ADENYLATE CYCLASE, TERMINAL-DIFFERENTIATION SPECIFIC-RELATED"/>
    <property type="match status" value="1"/>
</dbReference>
<dbReference type="Gene3D" id="3.30.70.1230">
    <property type="entry name" value="Nucleotide cyclase"/>
    <property type="match status" value="1"/>
</dbReference>
<evidence type="ECO:0000256" key="6">
    <source>
        <dbReference type="ARBA" id="ARBA00023136"/>
    </source>
</evidence>
<dbReference type="SMART" id="SM00304">
    <property type="entry name" value="HAMP"/>
    <property type="match status" value="1"/>
</dbReference>
<dbReference type="RefSeq" id="WP_344329111.1">
    <property type="nucleotide sequence ID" value="NZ_BAAAPY010000009.1"/>
</dbReference>
<feature type="transmembrane region" description="Helical" evidence="8">
    <location>
        <begin position="116"/>
        <end position="138"/>
    </location>
</feature>
<evidence type="ECO:0000259" key="9">
    <source>
        <dbReference type="PROSITE" id="PS50125"/>
    </source>
</evidence>
<dbReference type="CDD" id="cd06225">
    <property type="entry name" value="HAMP"/>
    <property type="match status" value="1"/>
</dbReference>
<feature type="domain" description="Guanylate cyclase" evidence="9">
    <location>
        <begin position="334"/>
        <end position="458"/>
    </location>
</feature>
<evidence type="ECO:0000256" key="5">
    <source>
        <dbReference type="ARBA" id="ARBA00022989"/>
    </source>
</evidence>
<feature type="transmembrane region" description="Helical" evidence="8">
    <location>
        <begin position="195"/>
        <end position="217"/>
    </location>
</feature>
<feature type="transmembrane region" description="Helical" evidence="8">
    <location>
        <begin position="229"/>
        <end position="248"/>
    </location>
</feature>
<feature type="transmembrane region" description="Helical" evidence="8">
    <location>
        <begin position="63"/>
        <end position="89"/>
    </location>
</feature>
<evidence type="ECO:0000259" key="10">
    <source>
        <dbReference type="PROSITE" id="PS50885"/>
    </source>
</evidence>
<feature type="compositionally biased region" description="Basic and acidic residues" evidence="7">
    <location>
        <begin position="481"/>
        <end position="498"/>
    </location>
</feature>
<feature type="transmembrane region" description="Helical" evidence="8">
    <location>
        <begin position="27"/>
        <end position="51"/>
    </location>
</feature>
<reference evidence="12" key="1">
    <citation type="journal article" date="2019" name="Int. J. Syst. Evol. Microbiol.">
        <title>The Global Catalogue of Microorganisms (GCM) 10K type strain sequencing project: providing services to taxonomists for standard genome sequencing and annotation.</title>
        <authorList>
            <consortium name="The Broad Institute Genomics Platform"/>
            <consortium name="The Broad Institute Genome Sequencing Center for Infectious Disease"/>
            <person name="Wu L."/>
            <person name="Ma J."/>
        </authorList>
    </citation>
    <scope>NUCLEOTIDE SEQUENCE [LARGE SCALE GENOMIC DNA]</scope>
    <source>
        <strain evidence="12">JCM 15749</strain>
    </source>
</reference>
<dbReference type="CDD" id="cd07302">
    <property type="entry name" value="CHD"/>
    <property type="match status" value="1"/>
</dbReference>
<keyword evidence="12" id="KW-1185">Reference proteome</keyword>
<evidence type="ECO:0000256" key="7">
    <source>
        <dbReference type="SAM" id="MobiDB-lite"/>
    </source>
</evidence>
<dbReference type="InterPro" id="IPR003660">
    <property type="entry name" value="HAMP_dom"/>
</dbReference>
<dbReference type="PANTHER" id="PTHR43081:SF17">
    <property type="entry name" value="BLL5647 PROTEIN"/>
    <property type="match status" value="1"/>
</dbReference>
<keyword evidence="6 8" id="KW-0472">Membrane</keyword>
<dbReference type="EMBL" id="BAAAPY010000009">
    <property type="protein sequence ID" value="GAA2082722.1"/>
    <property type="molecule type" value="Genomic_DNA"/>
</dbReference>
<feature type="region of interest" description="Disordered" evidence="7">
    <location>
        <begin position="481"/>
        <end position="531"/>
    </location>
</feature>
<evidence type="ECO:0000256" key="4">
    <source>
        <dbReference type="ARBA" id="ARBA00022692"/>
    </source>
</evidence>
<keyword evidence="3" id="KW-1003">Cell membrane</keyword>
<sequence>MSHPLRGSLLLGSADQSIRRLRVRIQVLLTVLLVGTNLIGAGIVLILRLFVLPGGDPTPAYGLALAIAAPTYVGVAVVVGAVMGTIICIRPLRWALQGRRPTAHERRTALRLSGRLTAIQGVLWSVAVALFTILSAAIQPAAALSAGLSVAIAGTVVCTIAYLFSEYAFRPIVAMALSDGPLEDVAGTGLQRRMVVFWFLGTAVPIMGIVATCVAAITYQPMTVQRVTLVVLSLTGVILVFGLLVTVLDARAVVGPVESLREGAERVRDGDFSIAIPVDDSTELGLLQAGFNQMAAGLRERERIRDLFGRHVGRDVAESASEDVELGGEASTVSTLMVDLVGSTSYAADRDPTEVVEVLNRFFAVVVEEVTRQEGLVNKFMGDAVLAIFGAPRAIDDHAGASLRAARAIAERLGEEVAEIRAGIGVSTGTVVAGNVGHESRFEYTVIGDAVNAAARLTELAKDVQGGVLVTWRTVQEAQGDEWREWQEEGEQTLRGRSEPTAVGRLVSPADDRSSADATAPGAAQGSAGQE</sequence>
<proteinExistence type="inferred from homology"/>
<protein>
    <submittedName>
        <fullName evidence="11">Adenylate/guanylate cyclase domain-containing protein</fullName>
    </submittedName>
</protein>
<evidence type="ECO:0000313" key="12">
    <source>
        <dbReference type="Proteomes" id="UP001501480"/>
    </source>
</evidence>
<dbReference type="Proteomes" id="UP001501480">
    <property type="component" value="Unassembled WGS sequence"/>
</dbReference>
<dbReference type="PROSITE" id="PS50125">
    <property type="entry name" value="GUANYLATE_CYCLASE_2"/>
    <property type="match status" value="1"/>
</dbReference>
<feature type="domain" description="HAMP" evidence="10">
    <location>
        <begin position="251"/>
        <end position="303"/>
    </location>
</feature>
<gene>
    <name evidence="11" type="ORF">GCM10009821_24580</name>
</gene>
<keyword evidence="5 8" id="KW-1133">Transmembrane helix</keyword>
<keyword evidence="4 8" id="KW-0812">Transmembrane</keyword>